<sequence length="709" mass="77483">MNITFQSFDTQYGPTVAYAIIMTTDLSGSKPTEGSLSKTYNDFKNGLTRTYVTSVIENIQKADQSNKISAHVGDGTVSRGYVNGPLDPALSYKVYIAGFTAINYDTATDTINEDKSTATVTSFYGPAEIPGGVQFVRSYSGDAMNITFQSVDTSYGSTVVYAVIMTTDFSDNKPTKGSFEKTYNDFRNRLTNTYVTSVIEQQNIENTDQSKRINVRVGDGSVSRGYINGPLDPALRYRVYLVGFSTINYDPATNTINEDRSTSTFTSFSGSTLKTTTTTTTKTGPAEIPGGVQIVRSYSGDAMNITFQSVDTSYGSTLVYAVIMTTDFSDNKPTKGSFAKTYNDFRNRLTNTYVTSVIEQQNIENTDESNRINVHVGDSSVSRGYINGPLDPALRYRVYIVGFTDINYDPATNTINEDQSTATVTSFSGSTSTTTTFETGPVEIPGGVQIVRSYSGDAMNITFQSVDTSYGSTVVYAVIMTTDFSDNKPTKGSFAKTYNDFRNRLTNTYVTSVIEQQNIENTDQSNRINVHVGDGSVSRGYINGPLDPALRYRVYIVGFTDINYDPATNTINEDQSTATVTSFSGSASTTTTFETGHAEKPSSLQTVRSSSGEAMNITFQSLDTSFGLTEAYAIIMTTDFSDNKPTKGSLAKTYNDFKKGLTRTYVTSVIEQQNIQKADELNKMNVYVGDGTVSRGYTNGPLDPALNYR</sequence>
<evidence type="ECO:0000256" key="2">
    <source>
        <dbReference type="ARBA" id="ARBA00023157"/>
    </source>
</evidence>
<reference evidence="5" key="1">
    <citation type="journal article" date="2017" name="Nat. Commun.">
        <title>The North American bullfrog draft genome provides insight into hormonal regulation of long noncoding RNA.</title>
        <authorList>
            <person name="Hammond S.A."/>
            <person name="Warren R.L."/>
            <person name="Vandervalk B.P."/>
            <person name="Kucuk E."/>
            <person name="Khan H."/>
            <person name="Gibb E.A."/>
            <person name="Pandoh P."/>
            <person name="Kirk H."/>
            <person name="Zhao Y."/>
            <person name="Jones M."/>
            <person name="Mungall A.J."/>
            <person name="Coope R."/>
            <person name="Pleasance S."/>
            <person name="Moore R.A."/>
            <person name="Holt R.A."/>
            <person name="Round J.M."/>
            <person name="Ohora S."/>
            <person name="Walle B.V."/>
            <person name="Veldhoen N."/>
            <person name="Helbing C.C."/>
            <person name="Birol I."/>
        </authorList>
    </citation>
    <scope>NUCLEOTIDE SEQUENCE [LARGE SCALE GENOMIC DNA]</scope>
</reference>
<dbReference type="Pfam" id="PF18861">
    <property type="entry name" value="PTP_tm"/>
    <property type="match status" value="5"/>
</dbReference>
<dbReference type="PANTHER" id="PTHR24051:SF9">
    <property type="entry name" value="FIBRONECTIN TYPE-III DOMAIN-CONTAINING PROTEIN"/>
    <property type="match status" value="1"/>
</dbReference>
<evidence type="ECO:0000259" key="3">
    <source>
        <dbReference type="Pfam" id="PF18861"/>
    </source>
</evidence>
<feature type="domain" description="PTPRJ transmembrane" evidence="3">
    <location>
        <begin position="617"/>
        <end position="709"/>
    </location>
</feature>
<keyword evidence="1" id="KW-0677">Repeat</keyword>
<dbReference type="InterPro" id="IPR041201">
    <property type="entry name" value="PTPRJ_TM"/>
</dbReference>
<dbReference type="OrthoDB" id="10495066at2759"/>
<dbReference type="EMBL" id="KV940693">
    <property type="protein sequence ID" value="PIO27322.1"/>
    <property type="molecule type" value="Genomic_DNA"/>
</dbReference>
<dbReference type="PANTHER" id="PTHR24051">
    <property type="entry name" value="SUSHI DOMAIN-CONTAINING PROTEIN 1"/>
    <property type="match status" value="1"/>
</dbReference>
<feature type="domain" description="PTPRJ transmembrane" evidence="3">
    <location>
        <begin position="3"/>
        <end position="126"/>
    </location>
</feature>
<dbReference type="InterPro" id="IPR051622">
    <property type="entry name" value="R-tyr_protein_phosphatases"/>
</dbReference>
<protein>
    <recommendedName>
        <fullName evidence="3">PTPRJ transmembrane domain-containing protein</fullName>
    </recommendedName>
</protein>
<feature type="domain" description="PTPRJ transmembrane" evidence="3">
    <location>
        <begin position="305"/>
        <end position="429"/>
    </location>
</feature>
<proteinExistence type="predicted"/>
<evidence type="ECO:0000313" key="5">
    <source>
        <dbReference type="Proteomes" id="UP000228934"/>
    </source>
</evidence>
<organism evidence="4 5">
    <name type="scientific">Aquarana catesbeiana</name>
    <name type="common">American bullfrog</name>
    <name type="synonym">Rana catesbeiana</name>
    <dbReference type="NCBI Taxonomy" id="8400"/>
    <lineage>
        <taxon>Eukaryota</taxon>
        <taxon>Metazoa</taxon>
        <taxon>Chordata</taxon>
        <taxon>Craniata</taxon>
        <taxon>Vertebrata</taxon>
        <taxon>Euteleostomi</taxon>
        <taxon>Amphibia</taxon>
        <taxon>Batrachia</taxon>
        <taxon>Anura</taxon>
        <taxon>Neobatrachia</taxon>
        <taxon>Ranoidea</taxon>
        <taxon>Ranidae</taxon>
        <taxon>Aquarana</taxon>
    </lineage>
</organism>
<name>A0A2G9RHE5_AQUCT</name>
<dbReference type="AlphaFoldDB" id="A0A2G9RHE5"/>
<evidence type="ECO:0000313" key="4">
    <source>
        <dbReference type="EMBL" id="PIO27322.1"/>
    </source>
</evidence>
<feature type="domain" description="PTPRJ transmembrane" evidence="3">
    <location>
        <begin position="461"/>
        <end position="585"/>
    </location>
</feature>
<accession>A0A2G9RHE5</accession>
<keyword evidence="5" id="KW-1185">Reference proteome</keyword>
<dbReference type="Proteomes" id="UP000228934">
    <property type="component" value="Unassembled WGS sequence"/>
</dbReference>
<feature type="domain" description="PTPRJ transmembrane" evidence="3">
    <location>
        <begin position="146"/>
        <end position="270"/>
    </location>
</feature>
<keyword evidence="2" id="KW-1015">Disulfide bond</keyword>
<evidence type="ECO:0000256" key="1">
    <source>
        <dbReference type="ARBA" id="ARBA00022737"/>
    </source>
</evidence>
<gene>
    <name evidence="4" type="ORF">AB205_0128150</name>
</gene>